<dbReference type="RefSeq" id="WP_319593338.1">
    <property type="nucleotide sequence ID" value="NZ_CP013187.1"/>
</dbReference>
<evidence type="ECO:0000256" key="8">
    <source>
        <dbReference type="SAM" id="Phobius"/>
    </source>
</evidence>
<accession>A0A0S2JY95</accession>
<feature type="transmembrane region" description="Helical" evidence="8">
    <location>
        <begin position="131"/>
        <end position="154"/>
    </location>
</feature>
<dbReference type="PANTHER" id="PTHR36838:SF3">
    <property type="entry name" value="TRANSPORTER AUXIN EFFLUX CARRIER EC FAMILY"/>
    <property type="match status" value="1"/>
</dbReference>
<feature type="transmembrane region" description="Helical" evidence="8">
    <location>
        <begin position="221"/>
        <end position="244"/>
    </location>
</feature>
<feature type="transmembrane region" description="Helical" evidence="8">
    <location>
        <begin position="160"/>
        <end position="183"/>
    </location>
</feature>
<dbReference type="EMBL" id="CP013187">
    <property type="protein sequence ID" value="ALO40738.1"/>
    <property type="molecule type" value="Genomic_DNA"/>
</dbReference>
<evidence type="ECO:0000256" key="5">
    <source>
        <dbReference type="ARBA" id="ARBA00022692"/>
    </source>
</evidence>
<feature type="transmembrane region" description="Helical" evidence="8">
    <location>
        <begin position="283"/>
        <end position="303"/>
    </location>
</feature>
<feature type="transmembrane region" description="Helical" evidence="8">
    <location>
        <begin position="73"/>
        <end position="90"/>
    </location>
</feature>
<keyword evidence="10" id="KW-1185">Reference proteome</keyword>
<reference evidence="9 10" key="1">
    <citation type="submission" date="2015-11" db="EMBL/GenBank/DDBJ databases">
        <authorList>
            <person name="Zhang Y."/>
            <person name="Guo Z."/>
        </authorList>
    </citation>
    <scope>NUCLEOTIDE SEQUENCE [LARGE SCALE GENOMIC DNA]</scope>
    <source>
        <strain evidence="9 10">KCTC 12086</strain>
    </source>
</reference>
<gene>
    <name evidence="9" type="ORF">PP2015_211</name>
</gene>
<evidence type="ECO:0000256" key="4">
    <source>
        <dbReference type="ARBA" id="ARBA00022475"/>
    </source>
</evidence>
<organism evidence="9 10">
    <name type="scientific">Pseudoalteromonas phenolica</name>
    <dbReference type="NCBI Taxonomy" id="161398"/>
    <lineage>
        <taxon>Bacteria</taxon>
        <taxon>Pseudomonadati</taxon>
        <taxon>Pseudomonadota</taxon>
        <taxon>Gammaproteobacteria</taxon>
        <taxon>Alteromonadales</taxon>
        <taxon>Pseudoalteromonadaceae</taxon>
        <taxon>Pseudoalteromonas</taxon>
    </lineage>
</organism>
<dbReference type="GO" id="GO:0005886">
    <property type="term" value="C:plasma membrane"/>
    <property type="evidence" value="ECO:0007669"/>
    <property type="project" value="UniProtKB-SubCell"/>
</dbReference>
<keyword evidence="6 8" id="KW-1133">Transmembrane helix</keyword>
<evidence type="ECO:0000256" key="3">
    <source>
        <dbReference type="ARBA" id="ARBA00022448"/>
    </source>
</evidence>
<feature type="transmembrane region" description="Helical" evidence="8">
    <location>
        <begin position="195"/>
        <end position="215"/>
    </location>
</feature>
<evidence type="ECO:0000256" key="6">
    <source>
        <dbReference type="ARBA" id="ARBA00022989"/>
    </source>
</evidence>
<keyword evidence="3" id="KW-0813">Transport</keyword>
<evidence type="ECO:0000313" key="9">
    <source>
        <dbReference type="EMBL" id="ALO40738.1"/>
    </source>
</evidence>
<keyword evidence="7 8" id="KW-0472">Membrane</keyword>
<dbReference type="KEGG" id="pphe:PP2015_211"/>
<proteinExistence type="inferred from homology"/>
<keyword evidence="4" id="KW-1003">Cell membrane</keyword>
<dbReference type="InterPro" id="IPR038770">
    <property type="entry name" value="Na+/solute_symporter_sf"/>
</dbReference>
<feature type="transmembrane region" description="Helical" evidence="8">
    <location>
        <begin position="256"/>
        <end position="277"/>
    </location>
</feature>
<dbReference type="Gene3D" id="1.20.1530.20">
    <property type="match status" value="1"/>
</dbReference>
<evidence type="ECO:0000313" key="10">
    <source>
        <dbReference type="Proteomes" id="UP000061457"/>
    </source>
</evidence>
<sequence length="339" mass="36488">MLLYVPCQKLPSDLSFTSQSWIIRYPKAPLIMLEQAMNPIDIIFPLIFVVAAGFICAKINFLSVIHFDGLRTFIFNLAIPVFLFLSMYKADLQQALSLNLLLSFYLPVVLVYFAVCIAFKVFGKVSFSDAAVLALSGCYSNTVLVGLPIIIMALGDRYGALVFMVITFHSALLFALTFALSSNVKGSLGELLKPLLLNPVVLSISLGIVANAMSLPLPTTLINGLSLLSEPAIAGALFVLGASLNQYSVKEAWKGALIISVIKLGLLPAAVFTFATWVFNLPAAHVAVVTLMAASPLGVNAYLVARQLRVKQDVAASSVVLSTLLSVFTLSVWLLTLIP</sequence>
<keyword evidence="5 8" id="KW-0812">Transmembrane</keyword>
<protein>
    <submittedName>
        <fullName evidence="9">Auxin efflux carrier family protein</fullName>
    </submittedName>
</protein>
<dbReference type="PATRIC" id="fig|161398.10.peg.218"/>
<evidence type="ECO:0000256" key="2">
    <source>
        <dbReference type="ARBA" id="ARBA00010145"/>
    </source>
</evidence>
<evidence type="ECO:0000256" key="1">
    <source>
        <dbReference type="ARBA" id="ARBA00004651"/>
    </source>
</evidence>
<dbReference type="Proteomes" id="UP000061457">
    <property type="component" value="Chromosome I"/>
</dbReference>
<feature type="transmembrane region" description="Helical" evidence="8">
    <location>
        <begin position="96"/>
        <end position="119"/>
    </location>
</feature>
<dbReference type="GO" id="GO:0055085">
    <property type="term" value="P:transmembrane transport"/>
    <property type="evidence" value="ECO:0007669"/>
    <property type="project" value="InterPro"/>
</dbReference>
<feature type="transmembrane region" description="Helical" evidence="8">
    <location>
        <begin position="315"/>
        <end position="338"/>
    </location>
</feature>
<comment type="subcellular location">
    <subcellularLocation>
        <location evidence="1">Cell membrane</location>
        <topology evidence="1">Multi-pass membrane protein</topology>
    </subcellularLocation>
</comment>
<dbReference type="STRING" id="161398.PP2015_211"/>
<evidence type="ECO:0000256" key="7">
    <source>
        <dbReference type="ARBA" id="ARBA00023136"/>
    </source>
</evidence>
<dbReference type="InterPro" id="IPR004776">
    <property type="entry name" value="Mem_transp_PIN-like"/>
</dbReference>
<dbReference type="AlphaFoldDB" id="A0A0S2JY95"/>
<comment type="similarity">
    <text evidence="2">Belongs to the auxin efflux carrier (TC 2.A.69) family.</text>
</comment>
<name>A0A0S2JY95_9GAMM</name>
<dbReference type="PANTHER" id="PTHR36838">
    <property type="entry name" value="AUXIN EFFLUX CARRIER FAMILY PROTEIN"/>
    <property type="match status" value="1"/>
</dbReference>
<dbReference type="Pfam" id="PF03547">
    <property type="entry name" value="Mem_trans"/>
    <property type="match status" value="2"/>
</dbReference>
<feature type="transmembrane region" description="Helical" evidence="8">
    <location>
        <begin position="42"/>
        <end position="61"/>
    </location>
</feature>